<accession>A0A6J5L461</accession>
<dbReference type="InterPro" id="IPR055631">
    <property type="entry name" value="DUF7207"/>
</dbReference>
<reference evidence="1" key="1">
    <citation type="submission" date="2020-04" db="EMBL/GenBank/DDBJ databases">
        <authorList>
            <person name="Chiriac C."/>
            <person name="Salcher M."/>
            <person name="Ghai R."/>
            <person name="Kavagutti S V."/>
        </authorList>
    </citation>
    <scope>NUCLEOTIDE SEQUENCE</scope>
</reference>
<sequence>MIEKLNNTNFILYCMKHYDNPQCTTIKEFEEDLNRILYLQKLLTRYINNKEDLRERLILNHIIVLYNLFGEATTNILFYKLDKEYWNILITFLIYLNRMPDFVPQYGIIASDFELDDYIISKLREI</sequence>
<dbReference type="Pfam" id="PF23837">
    <property type="entry name" value="DUF7207"/>
    <property type="match status" value="1"/>
</dbReference>
<dbReference type="EMBL" id="LR796208">
    <property type="protein sequence ID" value="CAB4127350.1"/>
    <property type="molecule type" value="Genomic_DNA"/>
</dbReference>
<protein>
    <submittedName>
        <fullName evidence="1">Uncharacterized protein</fullName>
    </submittedName>
</protein>
<name>A0A6J5L461_9CAUD</name>
<proteinExistence type="predicted"/>
<gene>
    <name evidence="1" type="ORF">UFOVP84_143</name>
</gene>
<evidence type="ECO:0000313" key="1">
    <source>
        <dbReference type="EMBL" id="CAB4127350.1"/>
    </source>
</evidence>
<organism evidence="1">
    <name type="scientific">uncultured Caudovirales phage</name>
    <dbReference type="NCBI Taxonomy" id="2100421"/>
    <lineage>
        <taxon>Viruses</taxon>
        <taxon>Duplodnaviria</taxon>
        <taxon>Heunggongvirae</taxon>
        <taxon>Uroviricota</taxon>
        <taxon>Caudoviricetes</taxon>
        <taxon>Peduoviridae</taxon>
        <taxon>Maltschvirus</taxon>
        <taxon>Maltschvirus maltsch</taxon>
    </lineage>
</organism>